<evidence type="ECO:0000256" key="4">
    <source>
        <dbReference type="ARBA" id="ARBA00023163"/>
    </source>
</evidence>
<keyword evidence="2" id="KW-0805">Transcription regulation</keyword>
<dbReference type="InterPro" id="IPR005119">
    <property type="entry name" value="LysR_subst-bd"/>
</dbReference>
<dbReference type="Proteomes" id="UP001501671">
    <property type="component" value="Unassembled WGS sequence"/>
</dbReference>
<reference evidence="7" key="1">
    <citation type="journal article" date="2019" name="Int. J. Syst. Evol. Microbiol.">
        <title>The Global Catalogue of Microorganisms (GCM) 10K type strain sequencing project: providing services to taxonomists for standard genome sequencing and annotation.</title>
        <authorList>
            <consortium name="The Broad Institute Genomics Platform"/>
            <consortium name="The Broad Institute Genome Sequencing Center for Infectious Disease"/>
            <person name="Wu L."/>
            <person name="Ma J."/>
        </authorList>
    </citation>
    <scope>NUCLEOTIDE SEQUENCE [LARGE SCALE GENOMIC DNA]</scope>
    <source>
        <strain evidence="7">JCM 17666</strain>
    </source>
</reference>
<keyword evidence="3" id="KW-0238">DNA-binding</keyword>
<evidence type="ECO:0000256" key="3">
    <source>
        <dbReference type="ARBA" id="ARBA00023125"/>
    </source>
</evidence>
<dbReference type="SUPFAM" id="SSF53850">
    <property type="entry name" value="Periplasmic binding protein-like II"/>
    <property type="match status" value="1"/>
</dbReference>
<proteinExistence type="inferred from homology"/>
<dbReference type="SUPFAM" id="SSF46785">
    <property type="entry name" value="Winged helix' DNA-binding domain"/>
    <property type="match status" value="1"/>
</dbReference>
<dbReference type="PANTHER" id="PTHR30126:SF94">
    <property type="entry name" value="LYSR FAMILY TRANSCRIPTIONAL REGULATOR"/>
    <property type="match status" value="1"/>
</dbReference>
<evidence type="ECO:0000313" key="7">
    <source>
        <dbReference type="Proteomes" id="UP001501671"/>
    </source>
</evidence>
<evidence type="ECO:0000259" key="5">
    <source>
        <dbReference type="PROSITE" id="PS50931"/>
    </source>
</evidence>
<accession>A0ABP8H4E6</accession>
<dbReference type="Gene3D" id="3.40.190.10">
    <property type="entry name" value="Periplasmic binding protein-like II"/>
    <property type="match status" value="2"/>
</dbReference>
<evidence type="ECO:0000256" key="1">
    <source>
        <dbReference type="ARBA" id="ARBA00009437"/>
    </source>
</evidence>
<dbReference type="InterPro" id="IPR036388">
    <property type="entry name" value="WH-like_DNA-bd_sf"/>
</dbReference>
<keyword evidence="7" id="KW-1185">Reference proteome</keyword>
<name>A0ABP8H4E6_9BURK</name>
<sequence length="292" mass="32284">MKLQYLHTLSVVIAKGSLTAGAQEVNLSTSAVSLQMRQLEEYFRQPLFDRSGRSIRPTEFARALAATAERAMGEIEAMRDSRSLSPAGRVRLGITESVEATLFPRAYATLRRRTPQIELQVRRGHTASLLQSIKAGELDIALLVRPTGGITRQLAWSELWRQPFVLVVPRDAQVSTAKAALRAYPWIRISRQLITGRLAARYVDALIPHCPALVDLENIDCAVALVAEGVGVAVLPKLRPELLDAYPVREIALGSSAPTRQLMLVKRRADEDNRRVLLVEAAFEEAVSAFRA</sequence>
<keyword evidence="4" id="KW-0804">Transcription</keyword>
<dbReference type="InterPro" id="IPR036390">
    <property type="entry name" value="WH_DNA-bd_sf"/>
</dbReference>
<dbReference type="Pfam" id="PF00126">
    <property type="entry name" value="HTH_1"/>
    <property type="match status" value="1"/>
</dbReference>
<evidence type="ECO:0000313" key="6">
    <source>
        <dbReference type="EMBL" id="GAA4333906.1"/>
    </source>
</evidence>
<protein>
    <submittedName>
        <fullName evidence="6">LysR family transcriptional regulator</fullName>
    </submittedName>
</protein>
<comment type="caution">
    <text evidence="6">The sequence shown here is derived from an EMBL/GenBank/DDBJ whole genome shotgun (WGS) entry which is preliminary data.</text>
</comment>
<dbReference type="PROSITE" id="PS50931">
    <property type="entry name" value="HTH_LYSR"/>
    <property type="match status" value="1"/>
</dbReference>
<gene>
    <name evidence="6" type="ORF">GCM10023144_25640</name>
</gene>
<dbReference type="RefSeq" id="WP_345250014.1">
    <property type="nucleotide sequence ID" value="NZ_BAABFO010000011.1"/>
</dbReference>
<dbReference type="InterPro" id="IPR000847">
    <property type="entry name" value="LysR_HTH_N"/>
</dbReference>
<organism evidence="6 7">
    <name type="scientific">Pigmentiphaga soli</name>
    <dbReference type="NCBI Taxonomy" id="1007095"/>
    <lineage>
        <taxon>Bacteria</taxon>
        <taxon>Pseudomonadati</taxon>
        <taxon>Pseudomonadota</taxon>
        <taxon>Betaproteobacteria</taxon>
        <taxon>Burkholderiales</taxon>
        <taxon>Alcaligenaceae</taxon>
        <taxon>Pigmentiphaga</taxon>
    </lineage>
</organism>
<comment type="similarity">
    <text evidence="1">Belongs to the LysR transcriptional regulatory family.</text>
</comment>
<dbReference type="EMBL" id="BAABFO010000011">
    <property type="protein sequence ID" value="GAA4333906.1"/>
    <property type="molecule type" value="Genomic_DNA"/>
</dbReference>
<dbReference type="PANTHER" id="PTHR30126">
    <property type="entry name" value="HTH-TYPE TRANSCRIPTIONAL REGULATOR"/>
    <property type="match status" value="1"/>
</dbReference>
<feature type="domain" description="HTH lysR-type" evidence="5">
    <location>
        <begin position="1"/>
        <end position="58"/>
    </location>
</feature>
<dbReference type="Pfam" id="PF03466">
    <property type="entry name" value="LysR_substrate"/>
    <property type="match status" value="1"/>
</dbReference>
<dbReference type="Gene3D" id="1.10.10.10">
    <property type="entry name" value="Winged helix-like DNA-binding domain superfamily/Winged helix DNA-binding domain"/>
    <property type="match status" value="1"/>
</dbReference>
<evidence type="ECO:0000256" key="2">
    <source>
        <dbReference type="ARBA" id="ARBA00023015"/>
    </source>
</evidence>